<name>A0A382CBB0_9ZZZZ</name>
<evidence type="ECO:0000313" key="1">
    <source>
        <dbReference type="EMBL" id="SVB23366.1"/>
    </source>
</evidence>
<dbReference type="AlphaFoldDB" id="A0A382CBB0"/>
<evidence type="ECO:0008006" key="2">
    <source>
        <dbReference type="Google" id="ProtNLM"/>
    </source>
</evidence>
<dbReference type="PANTHER" id="PTHR35446">
    <property type="entry name" value="SI:CH211-175M2.5"/>
    <property type="match status" value="1"/>
</dbReference>
<sequence>MLEGMTWIRTIAWPEADGQLKEAYDWQAAALGSPAEFTILGSLYPAIVEERLRLYRVVEHCPSSLTPVERQAAALTTSLLNGTGHCASGLQLKLRSLGVSEDAIHGIQHDPTAPTTGEPRLDSICRHAAKLTLTPKAMAEEDLVSLRTHGLSDLDLLDLNNIVSYYNYINRVVMGLGLRSEIATAHEATNAVPGDEANQTS</sequence>
<dbReference type="SUPFAM" id="SSF69118">
    <property type="entry name" value="AhpD-like"/>
    <property type="match status" value="1"/>
</dbReference>
<dbReference type="Gene3D" id="1.20.1290.10">
    <property type="entry name" value="AhpD-like"/>
    <property type="match status" value="1"/>
</dbReference>
<protein>
    <recommendedName>
        <fullName evidence="2">Carboxymuconolactone decarboxylase-like domain-containing protein</fullName>
    </recommendedName>
</protein>
<dbReference type="PANTHER" id="PTHR35446:SF2">
    <property type="entry name" value="CARBOXYMUCONOLACTONE DECARBOXYLASE-LIKE DOMAIN-CONTAINING PROTEIN"/>
    <property type="match status" value="1"/>
</dbReference>
<dbReference type="InterPro" id="IPR029032">
    <property type="entry name" value="AhpD-like"/>
</dbReference>
<proteinExistence type="predicted"/>
<dbReference type="EMBL" id="UINC01033692">
    <property type="protein sequence ID" value="SVB23366.1"/>
    <property type="molecule type" value="Genomic_DNA"/>
</dbReference>
<gene>
    <name evidence="1" type="ORF">METZ01_LOCUS176220</name>
</gene>
<accession>A0A382CBB0</accession>
<reference evidence="1" key="1">
    <citation type="submission" date="2018-05" db="EMBL/GenBank/DDBJ databases">
        <authorList>
            <person name="Lanie J.A."/>
            <person name="Ng W.-L."/>
            <person name="Kazmierczak K.M."/>
            <person name="Andrzejewski T.M."/>
            <person name="Davidsen T.M."/>
            <person name="Wayne K.J."/>
            <person name="Tettelin H."/>
            <person name="Glass J.I."/>
            <person name="Rusch D."/>
            <person name="Podicherti R."/>
            <person name="Tsui H.-C.T."/>
            <person name="Winkler M.E."/>
        </authorList>
    </citation>
    <scope>NUCLEOTIDE SEQUENCE</scope>
</reference>
<organism evidence="1">
    <name type="scientific">marine metagenome</name>
    <dbReference type="NCBI Taxonomy" id="408172"/>
    <lineage>
        <taxon>unclassified sequences</taxon>
        <taxon>metagenomes</taxon>
        <taxon>ecological metagenomes</taxon>
    </lineage>
</organism>